<dbReference type="SUPFAM" id="SSF159664">
    <property type="entry name" value="CobE/GbiG C-terminal domain-like"/>
    <property type="match status" value="1"/>
</dbReference>
<dbReference type="InterPro" id="IPR021744">
    <property type="entry name" value="CbiG_N"/>
</dbReference>
<gene>
    <name evidence="3" type="ORF">SCARUB_03840</name>
</gene>
<organism evidence="3 4">
    <name type="scientific">Candidatus Scalindua rubra</name>
    <dbReference type="NCBI Taxonomy" id="1872076"/>
    <lineage>
        <taxon>Bacteria</taxon>
        <taxon>Pseudomonadati</taxon>
        <taxon>Planctomycetota</taxon>
        <taxon>Candidatus Brocadiia</taxon>
        <taxon>Candidatus Brocadiales</taxon>
        <taxon>Candidatus Scalinduaceae</taxon>
        <taxon>Candidatus Scalindua</taxon>
    </lineage>
</organism>
<dbReference type="PANTHER" id="PTHR37477">
    <property type="entry name" value="COBALT-PRECORRIN-5A HYDROLASE"/>
    <property type="match status" value="1"/>
</dbReference>
<accession>A0A1E3X7U0</accession>
<feature type="domain" description="Cobalamin synthesis G N-terminal" evidence="2">
    <location>
        <begin position="52"/>
        <end position="132"/>
    </location>
</feature>
<name>A0A1E3X7U0_9BACT</name>
<evidence type="ECO:0000313" key="4">
    <source>
        <dbReference type="Proteomes" id="UP000094056"/>
    </source>
</evidence>
<proteinExistence type="predicted"/>
<dbReference type="InterPro" id="IPR038029">
    <property type="entry name" value="GbiG_N_sf"/>
</dbReference>
<dbReference type="Proteomes" id="UP000094056">
    <property type="component" value="Unassembled WGS sequence"/>
</dbReference>
<dbReference type="Pfam" id="PF11760">
    <property type="entry name" value="CbiG_N"/>
    <property type="match status" value="1"/>
</dbReference>
<dbReference type="InterPro" id="IPR052553">
    <property type="entry name" value="CbiG_hydrolase"/>
</dbReference>
<dbReference type="PATRIC" id="fig|1872076.5.peg.4579"/>
<dbReference type="Pfam" id="PF01890">
    <property type="entry name" value="CbiG_C"/>
    <property type="match status" value="1"/>
</dbReference>
<dbReference type="EMBL" id="MAYW01000150">
    <property type="protein sequence ID" value="ODS31034.1"/>
    <property type="molecule type" value="Genomic_DNA"/>
</dbReference>
<dbReference type="Gene3D" id="3.30.420.180">
    <property type="entry name" value="CobE/GbiG C-terminal domain"/>
    <property type="match status" value="1"/>
</dbReference>
<evidence type="ECO:0000259" key="1">
    <source>
        <dbReference type="Pfam" id="PF01890"/>
    </source>
</evidence>
<comment type="caution">
    <text evidence="3">The sequence shown here is derived from an EMBL/GenBank/DDBJ whole genome shotgun (WGS) entry which is preliminary data.</text>
</comment>
<dbReference type="InterPro" id="IPR002750">
    <property type="entry name" value="CobE/GbiG_C"/>
</dbReference>
<dbReference type="SUPFAM" id="SSF159672">
    <property type="entry name" value="CbiG N-terminal domain-like"/>
    <property type="match status" value="1"/>
</dbReference>
<evidence type="ECO:0000259" key="2">
    <source>
        <dbReference type="Pfam" id="PF11760"/>
    </source>
</evidence>
<dbReference type="PANTHER" id="PTHR37477:SF1">
    <property type="entry name" value="COBALT-PRECORRIN-5A HYDROLASE"/>
    <property type="match status" value="1"/>
</dbReference>
<dbReference type="GO" id="GO:0009236">
    <property type="term" value="P:cobalamin biosynthetic process"/>
    <property type="evidence" value="ECO:0007669"/>
    <property type="project" value="InterPro"/>
</dbReference>
<feature type="domain" description="CobE/GbiG C-terminal" evidence="1">
    <location>
        <begin position="137"/>
        <end position="255"/>
    </location>
</feature>
<dbReference type="AlphaFoldDB" id="A0A1E3X7U0"/>
<dbReference type="InterPro" id="IPR036518">
    <property type="entry name" value="CobE/GbiG_C_sf"/>
</dbReference>
<dbReference type="Gene3D" id="3.40.50.11220">
    <property type="match status" value="1"/>
</dbReference>
<evidence type="ECO:0000313" key="3">
    <source>
        <dbReference type="EMBL" id="ODS31034.1"/>
    </source>
</evidence>
<reference evidence="3 4" key="1">
    <citation type="submission" date="2016-07" db="EMBL/GenBank/DDBJ databases">
        <title>Draft genome of Scalindua rubra, obtained from a brine-seawater interface in the Red Sea, sheds light on salt adaptation in anammox bacteria.</title>
        <authorList>
            <person name="Speth D.R."/>
            <person name="Lagkouvardos I."/>
            <person name="Wang Y."/>
            <person name="Qian P.-Y."/>
            <person name="Dutilh B.E."/>
            <person name="Jetten M.S."/>
        </authorList>
    </citation>
    <scope>NUCLEOTIDE SEQUENCE [LARGE SCALE GENOMIC DNA]</scope>
    <source>
        <strain evidence="3">BSI-1</strain>
    </source>
</reference>
<protein>
    <submittedName>
        <fullName evidence="3">Cobalamin biosynthesis protein</fullName>
    </submittedName>
</protein>
<sequence length="261" mass="28344">MDIGLIAITTDGVKTAERIKEKLCNEVTVFLPQKMKQTNLNATYYSQKLNDHVGRLFSDYEGLIFIMAMGIVIRVIAPYIKDKYNDPAVVVVDDVGRSVISVLSGHEGGANKLAHKVANILNTDAIITTGSEATKDIIIGIGCKRGISSNELKEAINNVLKDANVSIDRVRLAGTVDIKAKEPGLLCALEELGIPLRVVSRSEIETCAKEYSKSNFVEEKIGVGGVCEPAALISGRKTKLILKKQKFPGVTIAIAQENFSW</sequence>